<organism evidence="1 2">
    <name type="scientific">Paraburkholderia azotifigens</name>
    <dbReference type="NCBI Taxonomy" id="2057004"/>
    <lineage>
        <taxon>Bacteria</taxon>
        <taxon>Pseudomonadati</taxon>
        <taxon>Pseudomonadota</taxon>
        <taxon>Betaproteobacteria</taxon>
        <taxon>Burkholderiales</taxon>
        <taxon>Burkholderiaceae</taxon>
        <taxon>Paraburkholderia</taxon>
    </lineage>
</organism>
<proteinExistence type="predicted"/>
<reference evidence="1 2" key="1">
    <citation type="journal article" date="2018" name="Int. J. Syst. Evol. Microbiol.">
        <title>Paraburkholderia azotifigens sp. nov., a nitrogen-fixing bacterium isolated from paddy soil.</title>
        <authorList>
            <person name="Choi G.M."/>
            <person name="Im W.T."/>
        </authorList>
    </citation>
    <scope>NUCLEOTIDE SEQUENCE [LARGE SCALE GENOMIC DNA]</scope>
    <source>
        <strain evidence="1 2">NF 2-5-3</strain>
    </source>
</reference>
<evidence type="ECO:0000313" key="1">
    <source>
        <dbReference type="EMBL" id="TXC80591.1"/>
    </source>
</evidence>
<comment type="caution">
    <text evidence="1">The sequence shown here is derived from an EMBL/GenBank/DDBJ whole genome shotgun (WGS) entry which is preliminary data.</text>
</comment>
<name>A0A5C6V7R1_9BURK</name>
<sequence length="136" mass="15167">MNVPSWYVKSGTIDFDKFEAQALSYRRELVSAGKLLLVENMSEQWAACNEPNWAATGFFTVEVDGRPYGPAFFLDPTFSTKELGEVAKLLGNLPGWSKWYFFTSKHGSLGGETPLEALKAGKHDIVKRAARAFAER</sequence>
<gene>
    <name evidence="1" type="ORF">FRZ40_40755</name>
</gene>
<dbReference type="EMBL" id="VOQS01000005">
    <property type="protein sequence ID" value="TXC80591.1"/>
    <property type="molecule type" value="Genomic_DNA"/>
</dbReference>
<dbReference type="Proteomes" id="UP000321776">
    <property type="component" value="Unassembled WGS sequence"/>
</dbReference>
<dbReference type="RefSeq" id="WP_147238067.1">
    <property type="nucleotide sequence ID" value="NZ_VOQS01000005.1"/>
</dbReference>
<protein>
    <submittedName>
        <fullName evidence="1">Uncharacterized protein</fullName>
    </submittedName>
</protein>
<evidence type="ECO:0000313" key="2">
    <source>
        <dbReference type="Proteomes" id="UP000321776"/>
    </source>
</evidence>
<dbReference type="AlphaFoldDB" id="A0A5C6V7R1"/>
<accession>A0A5C6V7R1</accession>